<feature type="domain" description="Thiolase N-terminal" evidence="9">
    <location>
        <begin position="4"/>
        <end position="261"/>
    </location>
</feature>
<dbReference type="InParanoid" id="A0A545AS61"/>
<feature type="active site" description="Proton acceptor" evidence="7">
    <location>
        <position position="382"/>
    </location>
</feature>
<evidence type="ECO:0000256" key="5">
    <source>
        <dbReference type="ARBA" id="ARBA00030755"/>
    </source>
</evidence>
<dbReference type="InterPro" id="IPR020615">
    <property type="entry name" value="Thiolase_acyl_enz_int_AS"/>
</dbReference>
<feature type="active site" description="Acyl-thioester intermediate" evidence="7">
    <location>
        <position position="87"/>
    </location>
</feature>
<protein>
    <recommendedName>
        <fullName evidence="6">Probable acetyl-CoA acetyltransferase</fullName>
        <ecNumber evidence="2">2.3.1.9</ecNumber>
    </recommendedName>
    <alternativeName>
        <fullName evidence="5">Acetoacetyl-CoA thiolase</fullName>
    </alternativeName>
</protein>
<dbReference type="SUPFAM" id="SSF53901">
    <property type="entry name" value="Thiolase-like"/>
    <property type="match status" value="2"/>
</dbReference>
<evidence type="ECO:0000256" key="1">
    <source>
        <dbReference type="ARBA" id="ARBA00010982"/>
    </source>
</evidence>
<dbReference type="InterPro" id="IPR002155">
    <property type="entry name" value="Thiolase"/>
</dbReference>
<dbReference type="PANTHER" id="PTHR18919:SF107">
    <property type="entry name" value="ACETYL-COA ACETYLTRANSFERASE, CYTOSOLIC"/>
    <property type="match status" value="1"/>
</dbReference>
<reference evidence="11 12" key="1">
    <citation type="submission" date="2019-07" db="EMBL/GenBank/DDBJ databases">
        <title>Cryptosporangium phraense sp. nov., isolated from plant litter.</title>
        <authorList>
            <person name="Suriyachadkun C."/>
        </authorList>
    </citation>
    <scope>NUCLEOTIDE SEQUENCE [LARGE SCALE GENOMIC DNA]</scope>
    <source>
        <strain evidence="11 12">A-T 5661</strain>
    </source>
</reference>
<evidence type="ECO:0000256" key="6">
    <source>
        <dbReference type="ARBA" id="ARBA00040529"/>
    </source>
</evidence>
<dbReference type="Pfam" id="PF00108">
    <property type="entry name" value="Thiolase_N"/>
    <property type="match status" value="1"/>
</dbReference>
<evidence type="ECO:0000313" key="11">
    <source>
        <dbReference type="EMBL" id="TQS44170.1"/>
    </source>
</evidence>
<dbReference type="AlphaFoldDB" id="A0A545AS61"/>
<keyword evidence="3 8" id="KW-0808">Transferase</keyword>
<proteinExistence type="inferred from homology"/>
<evidence type="ECO:0000256" key="8">
    <source>
        <dbReference type="RuleBase" id="RU003557"/>
    </source>
</evidence>
<evidence type="ECO:0000259" key="10">
    <source>
        <dbReference type="Pfam" id="PF02803"/>
    </source>
</evidence>
<dbReference type="PIRSF" id="PIRSF000429">
    <property type="entry name" value="Ac-CoA_Ac_transf"/>
    <property type="match status" value="1"/>
</dbReference>
<dbReference type="InterPro" id="IPR016039">
    <property type="entry name" value="Thiolase-like"/>
</dbReference>
<evidence type="ECO:0000313" key="12">
    <source>
        <dbReference type="Proteomes" id="UP000317982"/>
    </source>
</evidence>
<organism evidence="11 12">
    <name type="scientific">Cryptosporangium phraense</name>
    <dbReference type="NCBI Taxonomy" id="2593070"/>
    <lineage>
        <taxon>Bacteria</taxon>
        <taxon>Bacillati</taxon>
        <taxon>Actinomycetota</taxon>
        <taxon>Actinomycetes</taxon>
        <taxon>Cryptosporangiales</taxon>
        <taxon>Cryptosporangiaceae</taxon>
        <taxon>Cryptosporangium</taxon>
    </lineage>
</organism>
<accession>A0A545AS61</accession>
<evidence type="ECO:0000256" key="3">
    <source>
        <dbReference type="ARBA" id="ARBA00022679"/>
    </source>
</evidence>
<dbReference type="RefSeq" id="WP_142705163.1">
    <property type="nucleotide sequence ID" value="NZ_VIRS01000009.1"/>
</dbReference>
<dbReference type="PROSITE" id="PS00099">
    <property type="entry name" value="THIOLASE_3"/>
    <property type="match status" value="1"/>
</dbReference>
<dbReference type="PROSITE" id="PS00098">
    <property type="entry name" value="THIOLASE_1"/>
    <property type="match status" value="1"/>
</dbReference>
<dbReference type="PROSITE" id="PS00737">
    <property type="entry name" value="THIOLASE_2"/>
    <property type="match status" value="1"/>
</dbReference>
<dbReference type="PANTHER" id="PTHR18919">
    <property type="entry name" value="ACETYL-COA C-ACYLTRANSFERASE"/>
    <property type="match status" value="1"/>
</dbReference>
<dbReference type="InterPro" id="IPR020617">
    <property type="entry name" value="Thiolase_C"/>
</dbReference>
<dbReference type="InterPro" id="IPR020616">
    <property type="entry name" value="Thiolase_N"/>
</dbReference>
<dbReference type="Pfam" id="PF02803">
    <property type="entry name" value="Thiolase_C"/>
    <property type="match status" value="1"/>
</dbReference>
<evidence type="ECO:0000259" key="9">
    <source>
        <dbReference type="Pfam" id="PF00108"/>
    </source>
</evidence>
<dbReference type="OrthoDB" id="9764638at2"/>
<dbReference type="Gene3D" id="3.40.47.10">
    <property type="match status" value="2"/>
</dbReference>
<feature type="active site" description="Proton acceptor" evidence="7">
    <location>
        <position position="352"/>
    </location>
</feature>
<dbReference type="EC" id="2.3.1.9" evidence="2"/>
<dbReference type="FunFam" id="3.40.47.10:FF:000010">
    <property type="entry name" value="Acetyl-CoA acetyltransferase (Thiolase)"/>
    <property type="match status" value="1"/>
</dbReference>
<dbReference type="Proteomes" id="UP000317982">
    <property type="component" value="Unassembled WGS sequence"/>
</dbReference>
<evidence type="ECO:0000256" key="2">
    <source>
        <dbReference type="ARBA" id="ARBA00012705"/>
    </source>
</evidence>
<dbReference type="EMBL" id="VIRS01000009">
    <property type="protein sequence ID" value="TQS44170.1"/>
    <property type="molecule type" value="Genomic_DNA"/>
</dbReference>
<keyword evidence="12" id="KW-1185">Reference proteome</keyword>
<dbReference type="NCBIfam" id="TIGR01930">
    <property type="entry name" value="AcCoA-C-Actrans"/>
    <property type="match status" value="1"/>
</dbReference>
<name>A0A545AS61_9ACTN</name>
<dbReference type="InterPro" id="IPR020613">
    <property type="entry name" value="Thiolase_CS"/>
</dbReference>
<keyword evidence="4 8" id="KW-0012">Acyltransferase</keyword>
<comment type="caution">
    <text evidence="11">The sequence shown here is derived from an EMBL/GenBank/DDBJ whole genome shotgun (WGS) entry which is preliminary data.</text>
</comment>
<gene>
    <name evidence="11" type="ORF">FL583_14560</name>
</gene>
<dbReference type="GO" id="GO:0003985">
    <property type="term" value="F:acetyl-CoA C-acetyltransferase activity"/>
    <property type="evidence" value="ECO:0007669"/>
    <property type="project" value="UniProtKB-EC"/>
</dbReference>
<evidence type="ECO:0000256" key="4">
    <source>
        <dbReference type="ARBA" id="ARBA00023315"/>
    </source>
</evidence>
<dbReference type="InterPro" id="IPR020610">
    <property type="entry name" value="Thiolase_AS"/>
</dbReference>
<comment type="similarity">
    <text evidence="1 8">Belongs to the thiolase-like superfamily. Thiolase family.</text>
</comment>
<sequence length="398" mass="40268">MTSVIVAGARTPMGRLQGSLKDFSAADLGAVAIKAALERAGVSPEQVQYVLMGQVLQAGAGQNPARPAAVKAGIPMSVPSVTINKVCLSGLDTIALADQLIRAGEFDIVVAGGMESMTNAPHLLPKSRAGYKYGSIEVLDSMAHDGLTDSFDHIAMGASTEAFVGKSGLSRDDQDAFSARSHQRAAAAAKNGLFDGEIAAVEIPQRKGDPIVFSADEGIRPDTTVETLAKLRPAFDKAGTITAGSSSQISDGAAAVVVMSKAKAQELGLTWIAEIGAHGNVAGPDNSLLPQPANAIQHALGKEGLTVADLDLIEINEAFAAVGVHSARALGLSEDEIDAKVNVNGGAIALGHPIGMSGARIVLHLALELGRRGGGVGAAALCGGGGQGDALIVKVAGA</sequence>
<feature type="domain" description="Thiolase C-terminal" evidence="10">
    <location>
        <begin position="270"/>
        <end position="394"/>
    </location>
</feature>
<dbReference type="CDD" id="cd00751">
    <property type="entry name" value="thiolase"/>
    <property type="match status" value="1"/>
</dbReference>
<evidence type="ECO:0000256" key="7">
    <source>
        <dbReference type="PIRSR" id="PIRSR000429-1"/>
    </source>
</evidence>
<dbReference type="FunCoup" id="A0A545AS61">
    <property type="interactions" value="467"/>
</dbReference>